<name>A0A432ZMX4_9GAMM</name>
<dbReference type="InterPro" id="IPR020845">
    <property type="entry name" value="AMP-binding_CS"/>
</dbReference>
<dbReference type="RefSeq" id="WP_126824745.1">
    <property type="nucleotide sequence ID" value="NZ_PIQG01000001.1"/>
</dbReference>
<dbReference type="OrthoDB" id="9803968at2"/>
<dbReference type="GO" id="GO:0005886">
    <property type="term" value="C:plasma membrane"/>
    <property type="evidence" value="ECO:0007669"/>
    <property type="project" value="TreeGrafter"/>
</dbReference>
<proteinExistence type="inferred from homology"/>
<dbReference type="PANTHER" id="PTHR43107">
    <property type="entry name" value="LONG-CHAIN FATTY ACID TRANSPORT PROTEIN"/>
    <property type="match status" value="1"/>
</dbReference>
<gene>
    <name evidence="7" type="ORF">CWI83_01500</name>
</gene>
<dbReference type="InterPro" id="IPR045851">
    <property type="entry name" value="AMP-bd_C_sf"/>
</dbReference>
<evidence type="ECO:0000313" key="7">
    <source>
        <dbReference type="EMBL" id="RUO79216.1"/>
    </source>
</evidence>
<evidence type="ECO:0000256" key="1">
    <source>
        <dbReference type="ARBA" id="ARBA00006432"/>
    </source>
</evidence>
<dbReference type="NCBIfam" id="NF006134">
    <property type="entry name" value="PRK08279.1"/>
    <property type="match status" value="1"/>
</dbReference>
<keyword evidence="4" id="KW-0067">ATP-binding</keyword>
<keyword evidence="3" id="KW-0547">Nucleotide-binding</keyword>
<dbReference type="PROSITE" id="PS00455">
    <property type="entry name" value="AMP_BINDING"/>
    <property type="match status" value="1"/>
</dbReference>
<dbReference type="GO" id="GO:0005524">
    <property type="term" value="F:ATP binding"/>
    <property type="evidence" value="ECO:0007669"/>
    <property type="project" value="UniProtKB-KW"/>
</dbReference>
<organism evidence="7 8">
    <name type="scientific">Pseudidiomarina taiwanensis</name>
    <dbReference type="NCBI Taxonomy" id="337250"/>
    <lineage>
        <taxon>Bacteria</taxon>
        <taxon>Pseudomonadati</taxon>
        <taxon>Pseudomonadota</taxon>
        <taxon>Gammaproteobacteria</taxon>
        <taxon>Alteromonadales</taxon>
        <taxon>Idiomarinaceae</taxon>
        <taxon>Pseudidiomarina</taxon>
    </lineage>
</organism>
<dbReference type="GO" id="GO:0005324">
    <property type="term" value="F:long-chain fatty acid transmembrane transporter activity"/>
    <property type="evidence" value="ECO:0007669"/>
    <property type="project" value="TreeGrafter"/>
</dbReference>
<dbReference type="FunFam" id="3.30.300.30:FF:000002">
    <property type="entry name" value="Long-chain fatty acid transport protein 1"/>
    <property type="match status" value="1"/>
</dbReference>
<dbReference type="Pfam" id="PF00501">
    <property type="entry name" value="AMP-binding"/>
    <property type="match status" value="1"/>
</dbReference>
<feature type="domain" description="AMP-binding enzyme C-terminal" evidence="6">
    <location>
        <begin position="471"/>
        <end position="547"/>
    </location>
</feature>
<comment type="caution">
    <text evidence="7">The sequence shown here is derived from an EMBL/GenBank/DDBJ whole genome shotgun (WGS) entry which is preliminary data.</text>
</comment>
<sequence>MTTTALKTRHSLAEFTQASLKLLPKLPQLVWYRQKLMGARNEDIGSTGWYLQQQAQKRPDKLFLQYEDVRYSYAEFNQWVNQIAHKLSASGVSEGDCVAVMFENSPELIASVFAINKIGAIAGLINHKQTGAVLLHSFNTIQPKLILSDSACHFAINFIADELNPALGLHLWDDFAEDIAQYPSDNPALTDQIQLGAICYYVFTSGTTGLPKAAAVTHLKWYKAGLAFGRMALQLKSTDIQYCALPLYHNTGLSASISSIIQTGASLALAKSFSASRFWSDIKRYQATSFVYVGELCRYLLNQPPQQGERSHKVKSILGNGLRADIWEAFQERFGIDKIAEIYGASEGNAGFMNIFNLKRTVGFSPMSYAIVKFDTINEQPIVDDNGLLQRVKKGETGLLITEVSAKAPYDGYTNNAKASEKKLLHNVFKQGDCWFNSGDLVCDQGFRHIAFVDRVGDTYRWKSENVATGEVEAQVQSLKDVIEAVVYGVKVPFTEGRAGMVSVILEQGKKFNPSEFYQQLKAKLPDYAVPLFVRLREAHERTTTFKIKRTELQQEGFQLSSAAEPIFVLIDKAKGYQPLTPTTYERILSGEVRF</sequence>
<dbReference type="Proteomes" id="UP000288279">
    <property type="component" value="Unassembled WGS sequence"/>
</dbReference>
<keyword evidence="8" id="KW-1185">Reference proteome</keyword>
<dbReference type="PANTHER" id="PTHR43107:SF15">
    <property type="entry name" value="FATTY ACID TRANSPORT PROTEIN 3, ISOFORM A"/>
    <property type="match status" value="1"/>
</dbReference>
<dbReference type="Gene3D" id="3.40.50.12780">
    <property type="entry name" value="N-terminal domain of ligase-like"/>
    <property type="match status" value="1"/>
</dbReference>
<reference evidence="7 8" key="1">
    <citation type="journal article" date="2011" name="Front. Microbiol.">
        <title>Genomic signatures of strain selection and enhancement in Bacillus atrophaeus var. globigii, a historical biowarfare simulant.</title>
        <authorList>
            <person name="Gibbons H.S."/>
            <person name="Broomall S.M."/>
            <person name="McNew L.A."/>
            <person name="Daligault H."/>
            <person name="Chapman C."/>
            <person name="Bruce D."/>
            <person name="Karavis M."/>
            <person name="Krepps M."/>
            <person name="McGregor P.A."/>
            <person name="Hong C."/>
            <person name="Park K.H."/>
            <person name="Akmal A."/>
            <person name="Feldman A."/>
            <person name="Lin J.S."/>
            <person name="Chang W.E."/>
            <person name="Higgs B.W."/>
            <person name="Demirev P."/>
            <person name="Lindquist J."/>
            <person name="Liem A."/>
            <person name="Fochler E."/>
            <person name="Read T.D."/>
            <person name="Tapia R."/>
            <person name="Johnson S."/>
            <person name="Bishop-Lilly K.A."/>
            <person name="Detter C."/>
            <person name="Han C."/>
            <person name="Sozhamannan S."/>
            <person name="Rosenzweig C.N."/>
            <person name="Skowronski E.W."/>
        </authorList>
    </citation>
    <scope>NUCLEOTIDE SEQUENCE [LARGE SCALE GENOMIC DNA]</scope>
    <source>
        <strain evidence="7 8">PIT1</strain>
    </source>
</reference>
<dbReference type="Pfam" id="PF13193">
    <property type="entry name" value="AMP-binding_C"/>
    <property type="match status" value="1"/>
</dbReference>
<protein>
    <submittedName>
        <fullName evidence="7">Long-chain-acyl-CoA synthetase</fullName>
    </submittedName>
</protein>
<dbReference type="GO" id="GO:0044539">
    <property type="term" value="P:long-chain fatty acid import into cell"/>
    <property type="evidence" value="ECO:0007669"/>
    <property type="project" value="TreeGrafter"/>
</dbReference>
<evidence type="ECO:0000259" key="5">
    <source>
        <dbReference type="Pfam" id="PF00501"/>
    </source>
</evidence>
<comment type="similarity">
    <text evidence="1">Belongs to the ATP-dependent AMP-binding enzyme family.</text>
</comment>
<dbReference type="Gene3D" id="3.30.300.30">
    <property type="match status" value="1"/>
</dbReference>
<evidence type="ECO:0000313" key="8">
    <source>
        <dbReference type="Proteomes" id="UP000288279"/>
    </source>
</evidence>
<accession>A0A432ZMX4</accession>
<evidence type="ECO:0000259" key="6">
    <source>
        <dbReference type="Pfam" id="PF13193"/>
    </source>
</evidence>
<evidence type="ECO:0000256" key="3">
    <source>
        <dbReference type="ARBA" id="ARBA00022741"/>
    </source>
</evidence>
<dbReference type="GO" id="GO:0004467">
    <property type="term" value="F:long-chain fatty acid-CoA ligase activity"/>
    <property type="evidence" value="ECO:0007669"/>
    <property type="project" value="TreeGrafter"/>
</dbReference>
<dbReference type="AlphaFoldDB" id="A0A432ZMX4"/>
<evidence type="ECO:0000256" key="4">
    <source>
        <dbReference type="ARBA" id="ARBA00022840"/>
    </source>
</evidence>
<keyword evidence="2" id="KW-0436">Ligase</keyword>
<dbReference type="InterPro" id="IPR025110">
    <property type="entry name" value="AMP-bd_C"/>
</dbReference>
<dbReference type="InterPro" id="IPR042099">
    <property type="entry name" value="ANL_N_sf"/>
</dbReference>
<dbReference type="InterPro" id="IPR000873">
    <property type="entry name" value="AMP-dep_synth/lig_dom"/>
</dbReference>
<dbReference type="EMBL" id="PIQG01000001">
    <property type="protein sequence ID" value="RUO79216.1"/>
    <property type="molecule type" value="Genomic_DNA"/>
</dbReference>
<evidence type="ECO:0000256" key="2">
    <source>
        <dbReference type="ARBA" id="ARBA00022598"/>
    </source>
</evidence>
<dbReference type="SUPFAM" id="SSF56801">
    <property type="entry name" value="Acetyl-CoA synthetase-like"/>
    <property type="match status" value="1"/>
</dbReference>
<feature type="domain" description="AMP-dependent synthetase/ligase" evidence="5">
    <location>
        <begin position="51"/>
        <end position="357"/>
    </location>
</feature>